<evidence type="ECO:0000259" key="2">
    <source>
        <dbReference type="Pfam" id="PF03795"/>
    </source>
</evidence>
<dbReference type="SUPFAM" id="SSF54909">
    <property type="entry name" value="Dimeric alpha+beta barrel"/>
    <property type="match status" value="1"/>
</dbReference>
<proteinExistence type="inferred from homology"/>
<evidence type="ECO:0000313" key="3">
    <source>
        <dbReference type="EMBL" id="PWQ93112.1"/>
    </source>
</evidence>
<keyword evidence="4" id="KW-1185">Reference proteome</keyword>
<evidence type="ECO:0000256" key="1">
    <source>
        <dbReference type="ARBA" id="ARBA00007689"/>
    </source>
</evidence>
<sequence>MSQKNYMCILRSAAGGCSTDEQPSPSDMEQMFAKYQAWQDKFADNIVDMGGQLGDSASVVSQDGVTDGPFMELKEIVGGYMLLKADTLEEANGVITASPMVENPGVSIEIREIHTP</sequence>
<reference evidence="3 4" key="1">
    <citation type="submission" date="2018-05" db="EMBL/GenBank/DDBJ databases">
        <title>Leucothrix arctica sp. nov., isolated from Arctic seawater.</title>
        <authorList>
            <person name="Choi A."/>
            <person name="Baek K."/>
        </authorList>
    </citation>
    <scope>NUCLEOTIDE SEQUENCE [LARGE SCALE GENOMIC DNA]</scope>
    <source>
        <strain evidence="3 4">IMCC9719</strain>
    </source>
</reference>
<dbReference type="Proteomes" id="UP000245506">
    <property type="component" value="Unassembled WGS sequence"/>
</dbReference>
<dbReference type="InterPro" id="IPR011008">
    <property type="entry name" value="Dimeric_a/b-barrel"/>
</dbReference>
<evidence type="ECO:0000313" key="4">
    <source>
        <dbReference type="Proteomes" id="UP000245506"/>
    </source>
</evidence>
<feature type="domain" description="YCII-related" evidence="2">
    <location>
        <begin position="64"/>
        <end position="112"/>
    </location>
</feature>
<dbReference type="InterPro" id="IPR005545">
    <property type="entry name" value="YCII"/>
</dbReference>
<dbReference type="Gene3D" id="3.30.70.1060">
    <property type="entry name" value="Dimeric alpha+beta barrel"/>
    <property type="match status" value="1"/>
</dbReference>
<name>A0A317CAL1_9GAMM</name>
<dbReference type="AlphaFoldDB" id="A0A317CAL1"/>
<organism evidence="3 4">
    <name type="scientific">Leucothrix arctica</name>
    <dbReference type="NCBI Taxonomy" id="1481894"/>
    <lineage>
        <taxon>Bacteria</taxon>
        <taxon>Pseudomonadati</taxon>
        <taxon>Pseudomonadota</taxon>
        <taxon>Gammaproteobacteria</taxon>
        <taxon>Thiotrichales</taxon>
        <taxon>Thiotrichaceae</taxon>
        <taxon>Leucothrix</taxon>
    </lineage>
</organism>
<gene>
    <name evidence="3" type="ORF">DKT75_20705</name>
</gene>
<dbReference type="EMBL" id="QGKL01000043">
    <property type="protein sequence ID" value="PWQ93112.1"/>
    <property type="molecule type" value="Genomic_DNA"/>
</dbReference>
<comment type="caution">
    <text evidence="3">The sequence shown here is derived from an EMBL/GenBank/DDBJ whole genome shotgun (WGS) entry which is preliminary data.</text>
</comment>
<accession>A0A317CAL1</accession>
<dbReference type="RefSeq" id="WP_109826647.1">
    <property type="nucleotide sequence ID" value="NZ_QGKL01000043.1"/>
</dbReference>
<dbReference type="OrthoDB" id="9795306at2"/>
<protein>
    <recommendedName>
        <fullName evidence="2">YCII-related domain-containing protein</fullName>
    </recommendedName>
</protein>
<comment type="similarity">
    <text evidence="1">Belongs to the YciI family.</text>
</comment>
<dbReference type="Pfam" id="PF03795">
    <property type="entry name" value="YCII"/>
    <property type="match status" value="1"/>
</dbReference>